<sequence>MSERSPAALGLYALAAILALFELAVFWQALHPNVPENYHAYYLDKSTTCLTQPVTGVYTLGTELDFTAGGDDTRELRPCGWDGPAGDGAHSIGTSSRLKFAIAEPQDLTLTLDLSAVTMPGPPEQRVVVSAGGTELQTLTVLPDQVDRFMLPIPASAIDDLGFLEIIFDYPDAINPNGRTSNTHWRAIKLSAASLSPAAI</sequence>
<dbReference type="AlphaFoldDB" id="A0AAJ6AZQ6"/>
<proteinExistence type="predicted"/>
<evidence type="ECO:0000313" key="1">
    <source>
        <dbReference type="EMBL" id="WEK04835.1"/>
    </source>
</evidence>
<protein>
    <submittedName>
        <fullName evidence="1">Uncharacterized protein</fullName>
    </submittedName>
</protein>
<accession>A0AAJ6AZQ6</accession>
<dbReference type="EMBL" id="CP119312">
    <property type="protein sequence ID" value="WEK04835.1"/>
    <property type="molecule type" value="Genomic_DNA"/>
</dbReference>
<gene>
    <name evidence="1" type="ORF">P0Y65_00835</name>
</gene>
<reference evidence="1" key="1">
    <citation type="submission" date="2023-03" db="EMBL/GenBank/DDBJ databases">
        <title>Andean soil-derived lignocellulolytic bacterial consortium as a source of novel taxa and putative plastic-active enzymes.</title>
        <authorList>
            <person name="Diaz-Garcia L."/>
            <person name="Chuvochina M."/>
            <person name="Feuerriegel G."/>
            <person name="Bunk B."/>
            <person name="Sproer C."/>
            <person name="Streit W.R."/>
            <person name="Rodriguez L.M."/>
            <person name="Overmann J."/>
            <person name="Jimenez D.J."/>
        </authorList>
    </citation>
    <scope>NUCLEOTIDE SEQUENCE</scope>
    <source>
        <strain evidence="1">MAG 4196</strain>
    </source>
</reference>
<dbReference type="Proteomes" id="UP001217476">
    <property type="component" value="Chromosome"/>
</dbReference>
<evidence type="ECO:0000313" key="2">
    <source>
        <dbReference type="Proteomes" id="UP001217476"/>
    </source>
</evidence>
<organism evidence="1 2">
    <name type="scientific">Candidatus Devosia phytovorans</name>
    <dbReference type="NCBI Taxonomy" id="3121372"/>
    <lineage>
        <taxon>Bacteria</taxon>
        <taxon>Pseudomonadati</taxon>
        <taxon>Pseudomonadota</taxon>
        <taxon>Alphaproteobacteria</taxon>
        <taxon>Hyphomicrobiales</taxon>
        <taxon>Devosiaceae</taxon>
        <taxon>Devosia</taxon>
    </lineage>
</organism>
<name>A0AAJ6AZQ6_9HYPH</name>